<evidence type="ECO:0000256" key="3">
    <source>
        <dbReference type="ARBA" id="ARBA00022536"/>
    </source>
</evidence>
<dbReference type="FunFam" id="2.120.10.30:FF:000241">
    <property type="entry name" value="Low-density lipoprotein receptor-related protein 6"/>
    <property type="match status" value="1"/>
</dbReference>
<dbReference type="PROSITE" id="PS01209">
    <property type="entry name" value="LDLRA_1"/>
    <property type="match status" value="1"/>
</dbReference>
<accession>A0A8S3HGF0</accession>
<dbReference type="Gene3D" id="2.120.10.30">
    <property type="entry name" value="TolB, C-terminal domain"/>
    <property type="match status" value="1"/>
</dbReference>
<evidence type="ECO:0000256" key="8">
    <source>
        <dbReference type="ARBA" id="ARBA00022989"/>
    </source>
</evidence>
<keyword evidence="12" id="KW-0325">Glycoprotein</keyword>
<keyword evidence="8" id="KW-1133">Transmembrane helix</keyword>
<dbReference type="FunFam" id="4.10.400.10:FF:000024">
    <property type="entry name" value="Low-density lipoprotein RecePtor related"/>
    <property type="match status" value="1"/>
</dbReference>
<dbReference type="EMBL" id="CAJOBJ010329508">
    <property type="protein sequence ID" value="CAF5180510.1"/>
    <property type="molecule type" value="Genomic_DNA"/>
</dbReference>
<dbReference type="Gene3D" id="4.10.400.10">
    <property type="entry name" value="Low-density Lipoprotein Receptor"/>
    <property type="match status" value="1"/>
</dbReference>
<dbReference type="PROSITE" id="PS51120">
    <property type="entry name" value="LDLRB"/>
    <property type="match status" value="1"/>
</dbReference>
<dbReference type="PANTHER" id="PTHR22722:SF14">
    <property type="entry name" value="MEGALIN, ISOFORM A"/>
    <property type="match status" value="1"/>
</dbReference>
<dbReference type="InterPro" id="IPR011042">
    <property type="entry name" value="6-blade_b-propeller_TolB-like"/>
</dbReference>
<evidence type="ECO:0000256" key="7">
    <source>
        <dbReference type="ARBA" id="ARBA00022737"/>
    </source>
</evidence>
<feature type="repeat" description="LDL-receptor class B" evidence="14">
    <location>
        <begin position="22"/>
        <end position="47"/>
    </location>
</feature>
<dbReference type="Proteomes" id="UP000681720">
    <property type="component" value="Unassembled WGS sequence"/>
</dbReference>
<comment type="subcellular location">
    <subcellularLocation>
        <location evidence="1">Membrane</location>
        <topology evidence="1">Single-pass membrane protein</topology>
    </subcellularLocation>
</comment>
<keyword evidence="7" id="KW-0677">Repeat</keyword>
<dbReference type="AlphaFoldDB" id="A0A8S3HGF0"/>
<evidence type="ECO:0000256" key="9">
    <source>
        <dbReference type="ARBA" id="ARBA00023136"/>
    </source>
</evidence>
<evidence type="ECO:0000256" key="11">
    <source>
        <dbReference type="ARBA" id="ARBA00023170"/>
    </source>
</evidence>
<dbReference type="PANTHER" id="PTHR22722">
    <property type="entry name" value="LOW-DENSITY LIPOPROTEIN RECEPTOR-RELATED PROTEIN 2-RELATED"/>
    <property type="match status" value="1"/>
</dbReference>
<sequence>MTYVITTSIRWPNGLTIDFDDDRIYWADAWFDRIERASLDGTNRETISTVIHPFAITVHGHYIYWTDWSLRGIYRAEKYTGANMVEMQNELPYRPMDIHVVSDQRQKCSYSPCNWECACPSGEQLKLVNDRRMCVPLSSSCASVNFTCRNGQCISRRKVCDGQSDCSDGSDEDTRFC</sequence>
<evidence type="ECO:0000256" key="5">
    <source>
        <dbReference type="ARBA" id="ARBA00022692"/>
    </source>
</evidence>
<dbReference type="SMART" id="SM00135">
    <property type="entry name" value="LY"/>
    <property type="match status" value="2"/>
</dbReference>
<feature type="disulfide bond" evidence="13">
    <location>
        <begin position="148"/>
        <end position="166"/>
    </location>
</feature>
<keyword evidence="3" id="KW-0245">EGF-like domain</keyword>
<dbReference type="InterPro" id="IPR002172">
    <property type="entry name" value="LDrepeatLR_classA_rpt"/>
</dbReference>
<dbReference type="CDD" id="cd00112">
    <property type="entry name" value="LDLa"/>
    <property type="match status" value="1"/>
</dbReference>
<dbReference type="InterPro" id="IPR036055">
    <property type="entry name" value="LDL_receptor-like_sf"/>
</dbReference>
<gene>
    <name evidence="15" type="ORF">GIL414_LOCUS69135</name>
</gene>
<dbReference type="InterPro" id="IPR023415">
    <property type="entry name" value="LDLR_class-A_CS"/>
</dbReference>
<keyword evidence="5" id="KW-0812">Transmembrane</keyword>
<keyword evidence="4" id="KW-0254">Endocytosis</keyword>
<name>A0A8S3HGF0_9BILA</name>
<evidence type="ECO:0000256" key="10">
    <source>
        <dbReference type="ARBA" id="ARBA00023157"/>
    </source>
</evidence>
<dbReference type="GO" id="GO:0043235">
    <property type="term" value="C:receptor complex"/>
    <property type="evidence" value="ECO:0007669"/>
    <property type="project" value="TreeGrafter"/>
</dbReference>
<dbReference type="GO" id="GO:0006898">
    <property type="term" value="P:receptor-mediated endocytosis"/>
    <property type="evidence" value="ECO:0007669"/>
    <property type="project" value="TreeGrafter"/>
</dbReference>
<comment type="caution">
    <text evidence="15">The sequence shown here is derived from an EMBL/GenBank/DDBJ whole genome shotgun (WGS) entry which is preliminary data.</text>
</comment>
<proteinExistence type="inferred from homology"/>
<dbReference type="SUPFAM" id="SSF63825">
    <property type="entry name" value="YWTD domain"/>
    <property type="match status" value="1"/>
</dbReference>
<reference evidence="15" key="1">
    <citation type="submission" date="2021-02" db="EMBL/GenBank/DDBJ databases">
        <authorList>
            <person name="Nowell W R."/>
        </authorList>
    </citation>
    <scope>NUCLEOTIDE SEQUENCE</scope>
</reference>
<comment type="caution">
    <text evidence="13">Lacks conserved residue(s) required for the propagation of feature annotation.</text>
</comment>
<protein>
    <submittedName>
        <fullName evidence="15">Uncharacterized protein</fullName>
    </submittedName>
</protein>
<evidence type="ECO:0000256" key="14">
    <source>
        <dbReference type="PROSITE-ProRule" id="PRU00461"/>
    </source>
</evidence>
<keyword evidence="10 13" id="KW-1015">Disulfide bond</keyword>
<evidence type="ECO:0000256" key="6">
    <source>
        <dbReference type="ARBA" id="ARBA00022729"/>
    </source>
</evidence>
<dbReference type="GO" id="GO:0042562">
    <property type="term" value="F:hormone binding"/>
    <property type="evidence" value="ECO:0007669"/>
    <property type="project" value="TreeGrafter"/>
</dbReference>
<dbReference type="SUPFAM" id="SSF57424">
    <property type="entry name" value="LDL receptor-like module"/>
    <property type="match status" value="1"/>
</dbReference>
<comment type="similarity">
    <text evidence="2">Belongs to the LDLR family.</text>
</comment>
<evidence type="ECO:0000256" key="13">
    <source>
        <dbReference type="PROSITE-ProRule" id="PRU00124"/>
    </source>
</evidence>
<feature type="disulfide bond" evidence="13">
    <location>
        <begin position="141"/>
        <end position="153"/>
    </location>
</feature>
<evidence type="ECO:0000256" key="2">
    <source>
        <dbReference type="ARBA" id="ARBA00009939"/>
    </source>
</evidence>
<evidence type="ECO:0000256" key="12">
    <source>
        <dbReference type="ARBA" id="ARBA00023180"/>
    </source>
</evidence>
<evidence type="ECO:0000313" key="15">
    <source>
        <dbReference type="EMBL" id="CAF5180510.1"/>
    </source>
</evidence>
<evidence type="ECO:0000256" key="1">
    <source>
        <dbReference type="ARBA" id="ARBA00004167"/>
    </source>
</evidence>
<dbReference type="PROSITE" id="PS50068">
    <property type="entry name" value="LDLRA_2"/>
    <property type="match status" value="1"/>
</dbReference>
<evidence type="ECO:0000256" key="4">
    <source>
        <dbReference type="ARBA" id="ARBA00022583"/>
    </source>
</evidence>
<keyword evidence="11" id="KW-0675">Receptor</keyword>
<dbReference type="Pfam" id="PF00057">
    <property type="entry name" value="Ldl_recept_a"/>
    <property type="match status" value="1"/>
</dbReference>
<dbReference type="InterPro" id="IPR000033">
    <property type="entry name" value="LDLR_classB_rpt"/>
</dbReference>
<dbReference type="GO" id="GO:0016324">
    <property type="term" value="C:apical plasma membrane"/>
    <property type="evidence" value="ECO:0007669"/>
    <property type="project" value="TreeGrafter"/>
</dbReference>
<dbReference type="SMART" id="SM00192">
    <property type="entry name" value="LDLa"/>
    <property type="match status" value="1"/>
</dbReference>
<dbReference type="InterPro" id="IPR051221">
    <property type="entry name" value="LDLR-related"/>
</dbReference>
<feature type="non-terminal residue" evidence="15">
    <location>
        <position position="1"/>
    </location>
</feature>
<evidence type="ECO:0000313" key="16">
    <source>
        <dbReference type="Proteomes" id="UP000681720"/>
    </source>
</evidence>
<keyword evidence="6" id="KW-0732">Signal</keyword>
<keyword evidence="9" id="KW-0472">Membrane</keyword>
<organism evidence="15 16">
    <name type="scientific">Rotaria magnacalcarata</name>
    <dbReference type="NCBI Taxonomy" id="392030"/>
    <lineage>
        <taxon>Eukaryota</taxon>
        <taxon>Metazoa</taxon>
        <taxon>Spiralia</taxon>
        <taxon>Gnathifera</taxon>
        <taxon>Rotifera</taxon>
        <taxon>Eurotatoria</taxon>
        <taxon>Bdelloidea</taxon>
        <taxon>Philodinida</taxon>
        <taxon>Philodinidae</taxon>
        <taxon>Rotaria</taxon>
    </lineage>
</organism>